<name>A0A024AZD3_9CAUD</name>
<organism evidence="1 2">
    <name type="scientific">Bacillus phage CAM003</name>
    <dbReference type="NCBI Taxonomy" id="1486657"/>
    <lineage>
        <taxon>Viruses</taxon>
        <taxon>Duplodnaviria</taxon>
        <taxon>Heunggongvirae</taxon>
        <taxon>Uroviricota</taxon>
        <taxon>Caudoviricetes</taxon>
        <taxon>Herelleviridae</taxon>
        <taxon>Bastillevirinae</taxon>
        <taxon>Bastillevirus</taxon>
        <taxon>Bastillevirus CAM003</taxon>
    </lineage>
</organism>
<protein>
    <submittedName>
        <fullName evidence="1">Uncharacterized protein</fullName>
    </submittedName>
</protein>
<keyword evidence="2" id="KW-1185">Reference proteome</keyword>
<evidence type="ECO:0000313" key="2">
    <source>
        <dbReference type="Proteomes" id="UP000026902"/>
    </source>
</evidence>
<dbReference type="GeneID" id="19526411"/>
<proteinExistence type="predicted"/>
<accession>A0A024AZD3</accession>
<dbReference type="Proteomes" id="UP000026902">
    <property type="component" value="Segment"/>
</dbReference>
<dbReference type="RefSeq" id="YP_009037011.1">
    <property type="nucleotide sequence ID" value="NC_024216.1"/>
</dbReference>
<sequence length="99" mass="11302">MIRLSETDTVDNMGIIREAGTIYDFRNHLNLCFEVDLLEVPEDEQFEESGLLSVAINVQGAKDLIEELQAFVNQMEEEEHEKDTYGRDVYVSTVDGLCD</sequence>
<dbReference type="KEGG" id="vg:19526411"/>
<dbReference type="EMBL" id="KJ489397">
    <property type="protein sequence ID" value="AHZ09545.1"/>
    <property type="molecule type" value="Genomic_DNA"/>
</dbReference>
<reference evidence="2" key="1">
    <citation type="submission" date="2014-09" db="EMBL/GenBank/DDBJ databases">
        <authorList>
            <person name="Sauder A.B."/>
            <person name="McKenzie Q.R."/>
            <person name="Temple L.M."/>
            <person name="Alexis B.K."/>
            <person name="Al-Atrache Z."/>
            <person name="Lewis L.O."/>
            <person name="Loesser-Casey K.E."/>
            <person name="Mitchell K.J."/>
        </authorList>
    </citation>
    <scope>NUCLEOTIDE SEQUENCE [LARGE SCALE GENOMIC DNA]</scope>
</reference>
<evidence type="ECO:0000313" key="1">
    <source>
        <dbReference type="EMBL" id="AHZ09545.1"/>
    </source>
</evidence>